<gene>
    <name evidence="2" type="ORF">C9I99_21735</name>
</gene>
<dbReference type="OrthoDB" id="5906628at2"/>
<name>A0A2T3ITX0_9GAMM</name>
<organism evidence="2 3">
    <name type="scientific">Photobacterium lutimaris</name>
    <dbReference type="NCBI Taxonomy" id="388278"/>
    <lineage>
        <taxon>Bacteria</taxon>
        <taxon>Pseudomonadati</taxon>
        <taxon>Pseudomonadota</taxon>
        <taxon>Gammaproteobacteria</taxon>
        <taxon>Vibrionales</taxon>
        <taxon>Vibrionaceae</taxon>
        <taxon>Photobacterium</taxon>
    </lineage>
</organism>
<dbReference type="Proteomes" id="UP000241222">
    <property type="component" value="Unassembled WGS sequence"/>
</dbReference>
<reference evidence="2 3" key="1">
    <citation type="submission" date="2018-03" db="EMBL/GenBank/DDBJ databases">
        <title>Whole genome sequencing of Histamine producing bacteria.</title>
        <authorList>
            <person name="Butler K."/>
        </authorList>
    </citation>
    <scope>NUCLEOTIDE SEQUENCE [LARGE SCALE GENOMIC DNA]</scope>
    <source>
        <strain evidence="2 3">JCM 13586</strain>
    </source>
</reference>
<dbReference type="EMBL" id="PYMH01000013">
    <property type="protein sequence ID" value="PSU31809.1"/>
    <property type="molecule type" value="Genomic_DNA"/>
</dbReference>
<keyword evidence="1" id="KW-0472">Membrane</keyword>
<proteinExistence type="predicted"/>
<dbReference type="AlphaFoldDB" id="A0A2T3ITX0"/>
<dbReference type="RefSeq" id="WP_107350939.1">
    <property type="nucleotide sequence ID" value="NZ_PYMH01000013.1"/>
</dbReference>
<feature type="transmembrane region" description="Helical" evidence="1">
    <location>
        <begin position="21"/>
        <end position="44"/>
    </location>
</feature>
<comment type="caution">
    <text evidence="2">The sequence shown here is derived from an EMBL/GenBank/DDBJ whole genome shotgun (WGS) entry which is preliminary data.</text>
</comment>
<keyword evidence="3" id="KW-1185">Reference proteome</keyword>
<evidence type="ECO:0000313" key="3">
    <source>
        <dbReference type="Proteomes" id="UP000241222"/>
    </source>
</evidence>
<keyword evidence="1" id="KW-1133">Transmembrane helix</keyword>
<accession>A0A2T3ITX0</accession>
<evidence type="ECO:0000256" key="1">
    <source>
        <dbReference type="SAM" id="Phobius"/>
    </source>
</evidence>
<evidence type="ECO:0000313" key="2">
    <source>
        <dbReference type="EMBL" id="PSU31809.1"/>
    </source>
</evidence>
<sequence>MKTNFKNQKTMLRSTKRQRGLTTIDYLLGMVGVALFIGLVMQFYPQITHSGNMSSLNSHISQIQRASTDWKGLRSNFTGIGIDTPLCSSNYLNDSICGDDGSASNSNPWGSSYTIVANTNPSLIDVTIAGIHAGFVQQVADRLAPLTADNCAYAGDGGTDCATVSISGQDVTITL</sequence>
<keyword evidence="1" id="KW-0812">Transmembrane</keyword>
<protein>
    <submittedName>
        <fullName evidence="2">Uncharacterized protein</fullName>
    </submittedName>
</protein>